<keyword evidence="1" id="KW-1133">Transmembrane helix</keyword>
<dbReference type="Gene3D" id="3.30.700.10">
    <property type="entry name" value="Glycoprotein, Type 4 Pilin"/>
    <property type="match status" value="1"/>
</dbReference>
<dbReference type="Proteomes" id="UP000576225">
    <property type="component" value="Unassembled WGS sequence"/>
</dbReference>
<reference evidence="3 4" key="1">
    <citation type="submission" date="2020-04" db="EMBL/GenBank/DDBJ databases">
        <authorList>
            <person name="Hitch T.C.A."/>
            <person name="Wylensek D."/>
            <person name="Clavel T."/>
        </authorList>
    </citation>
    <scope>NUCLEOTIDE SEQUENCE [LARGE SCALE GENOMIC DNA]</scope>
    <source>
        <strain evidence="3 4">COR2-253-APC-1A</strain>
    </source>
</reference>
<dbReference type="InterPro" id="IPR012902">
    <property type="entry name" value="N_methyl_site"/>
</dbReference>
<keyword evidence="1" id="KW-0472">Membrane</keyword>
<protein>
    <submittedName>
        <fullName evidence="3">DUF1559 domain-containing protein</fullName>
    </submittedName>
</protein>
<organism evidence="3 4">
    <name type="scientific">Victivallis vadensis</name>
    <dbReference type="NCBI Taxonomy" id="172901"/>
    <lineage>
        <taxon>Bacteria</taxon>
        <taxon>Pseudomonadati</taxon>
        <taxon>Lentisphaerota</taxon>
        <taxon>Lentisphaeria</taxon>
        <taxon>Victivallales</taxon>
        <taxon>Victivallaceae</taxon>
        <taxon>Victivallis</taxon>
    </lineage>
</organism>
<dbReference type="NCBIfam" id="TIGR02532">
    <property type="entry name" value="IV_pilin_GFxxxE"/>
    <property type="match status" value="1"/>
</dbReference>
<dbReference type="RefSeq" id="WP_168961853.1">
    <property type="nucleotide sequence ID" value="NZ_CAUHRZ010000003.1"/>
</dbReference>
<dbReference type="Pfam" id="PF07963">
    <property type="entry name" value="N_methyl"/>
    <property type="match status" value="1"/>
</dbReference>
<evidence type="ECO:0000256" key="1">
    <source>
        <dbReference type="SAM" id="Phobius"/>
    </source>
</evidence>
<evidence type="ECO:0000313" key="4">
    <source>
        <dbReference type="Proteomes" id="UP000576225"/>
    </source>
</evidence>
<comment type="caution">
    <text evidence="3">The sequence shown here is derived from an EMBL/GenBank/DDBJ whole genome shotgun (WGS) entry which is preliminary data.</text>
</comment>
<dbReference type="PANTHER" id="PTHR30093">
    <property type="entry name" value="GENERAL SECRETION PATHWAY PROTEIN G"/>
    <property type="match status" value="1"/>
</dbReference>
<dbReference type="PANTHER" id="PTHR30093:SF2">
    <property type="entry name" value="TYPE II SECRETION SYSTEM PROTEIN H"/>
    <property type="match status" value="1"/>
</dbReference>
<dbReference type="Pfam" id="PF07596">
    <property type="entry name" value="SBP_bac_10"/>
    <property type="match status" value="1"/>
</dbReference>
<feature type="domain" description="DUF1559" evidence="2">
    <location>
        <begin position="29"/>
        <end position="107"/>
    </location>
</feature>
<accession>A0A848AUL1</accession>
<dbReference type="SUPFAM" id="SSF54523">
    <property type="entry name" value="Pili subunits"/>
    <property type="match status" value="1"/>
</dbReference>
<keyword evidence="1" id="KW-0812">Transmembrane</keyword>
<name>A0A848AUL1_9BACT</name>
<dbReference type="InterPro" id="IPR011453">
    <property type="entry name" value="DUF1559"/>
</dbReference>
<sequence length="236" mass="25886">MKKFTLIELLVVIAIIAILAGMLLPALNKAREKAKSSSCQNNLKQISLAAAQYGQDYNDIIPGGSNCQYESVAWVRLLAKGKAPTNSLEGIGNYLSWNTVYCPLVRQRTTNFFNWMAYGAVVYETAQDNLGHFLLTGISGQSYFVNLKRVKKTTITPTYCDTQHGGLSSTYVSGSGFIMDASADGNWNWGNFIEAHGNTGNMAFADGHVVSRSGKELIDNGSISNYYTRARIIKKD</sequence>
<evidence type="ECO:0000313" key="3">
    <source>
        <dbReference type="EMBL" id="NMD85953.1"/>
    </source>
</evidence>
<proteinExistence type="predicted"/>
<dbReference type="InterPro" id="IPR045584">
    <property type="entry name" value="Pilin-like"/>
</dbReference>
<evidence type="ECO:0000259" key="2">
    <source>
        <dbReference type="Pfam" id="PF07596"/>
    </source>
</evidence>
<gene>
    <name evidence="3" type="ORF">HF882_05080</name>
</gene>
<feature type="transmembrane region" description="Helical" evidence="1">
    <location>
        <begin position="6"/>
        <end position="27"/>
    </location>
</feature>
<dbReference type="AlphaFoldDB" id="A0A848AUL1"/>
<dbReference type="EMBL" id="JABAEW010000006">
    <property type="protein sequence ID" value="NMD85953.1"/>
    <property type="molecule type" value="Genomic_DNA"/>
</dbReference>